<name>A0A9N9YWA4_9HYPO</name>
<reference evidence="1 2" key="2">
    <citation type="submission" date="2021-10" db="EMBL/GenBank/DDBJ databases">
        <authorList>
            <person name="Piombo E."/>
        </authorList>
    </citation>
    <scope>NUCLEOTIDE SEQUENCE [LARGE SCALE GENOMIC DNA]</scope>
</reference>
<proteinExistence type="predicted"/>
<organism evidence="1 2">
    <name type="scientific">Clonostachys solani</name>
    <dbReference type="NCBI Taxonomy" id="160281"/>
    <lineage>
        <taxon>Eukaryota</taxon>
        <taxon>Fungi</taxon>
        <taxon>Dikarya</taxon>
        <taxon>Ascomycota</taxon>
        <taxon>Pezizomycotina</taxon>
        <taxon>Sordariomycetes</taxon>
        <taxon>Hypocreomycetidae</taxon>
        <taxon>Hypocreales</taxon>
        <taxon>Bionectriaceae</taxon>
        <taxon>Clonostachys</taxon>
    </lineage>
</organism>
<dbReference type="AlphaFoldDB" id="A0A9N9YWA4"/>
<reference evidence="2" key="1">
    <citation type="submission" date="2019-06" db="EMBL/GenBank/DDBJ databases">
        <authorList>
            <person name="Broberg M."/>
        </authorList>
    </citation>
    <scope>NUCLEOTIDE SEQUENCE [LARGE SCALE GENOMIC DNA]</scope>
</reference>
<evidence type="ECO:0000313" key="2">
    <source>
        <dbReference type="Proteomes" id="UP000775872"/>
    </source>
</evidence>
<keyword evidence="2" id="KW-1185">Reference proteome</keyword>
<evidence type="ECO:0000313" key="1">
    <source>
        <dbReference type="EMBL" id="CAH0036357.1"/>
    </source>
</evidence>
<comment type="caution">
    <text evidence="1">The sequence shown here is derived from an EMBL/GenBank/DDBJ whole genome shotgun (WGS) entry which is preliminary data.</text>
</comment>
<sequence>MTQDTSDLLKNEGFTAADVCIGARCKGYQHYEGMVIAPFLCRGSIGAQAVSGTPKKDSAPINGYLVGMNNLGQPVIAEVPNALKQDMEVGQLLGSPCFRKTILCKSIDGKPLREWVPFNSLFDASCLADVKVASWNTKQKPSQENREGRERAVENRVFQSLSQNGLPFSSESNQKHVLDPILVFQGHNDHKSRRTRLVNLESYKCVDKLANQTAYEFFTLPAFGLTMVDIGEDI</sequence>
<accession>A0A9N9YWA4</accession>
<dbReference type="EMBL" id="CABFOC020000002">
    <property type="protein sequence ID" value="CAH0036357.1"/>
    <property type="molecule type" value="Genomic_DNA"/>
</dbReference>
<protein>
    <submittedName>
        <fullName evidence="1">Uncharacterized protein</fullName>
    </submittedName>
</protein>
<gene>
    <name evidence="1" type="ORF">CSOL1703_00002650</name>
</gene>
<dbReference type="Proteomes" id="UP000775872">
    <property type="component" value="Unassembled WGS sequence"/>
</dbReference>